<evidence type="ECO:0000313" key="2">
    <source>
        <dbReference type="EMBL" id="QOY87685.1"/>
    </source>
</evidence>
<keyword evidence="1" id="KW-0472">Membrane</keyword>
<feature type="transmembrane region" description="Helical" evidence="1">
    <location>
        <begin position="63"/>
        <end position="81"/>
    </location>
</feature>
<dbReference type="Proteomes" id="UP000593892">
    <property type="component" value="Chromosome"/>
</dbReference>
<protein>
    <submittedName>
        <fullName evidence="2">Uncharacterized protein</fullName>
    </submittedName>
</protein>
<feature type="transmembrane region" description="Helical" evidence="1">
    <location>
        <begin position="87"/>
        <end position="107"/>
    </location>
</feature>
<dbReference type="KEGG" id="pfer:IRI77_33880"/>
<organism evidence="2 3">
    <name type="scientific">Paludibaculum fermentans</name>
    <dbReference type="NCBI Taxonomy" id="1473598"/>
    <lineage>
        <taxon>Bacteria</taxon>
        <taxon>Pseudomonadati</taxon>
        <taxon>Acidobacteriota</taxon>
        <taxon>Terriglobia</taxon>
        <taxon>Bryobacterales</taxon>
        <taxon>Bryobacteraceae</taxon>
        <taxon>Paludibaculum</taxon>
    </lineage>
</organism>
<evidence type="ECO:0000256" key="1">
    <source>
        <dbReference type="SAM" id="Phobius"/>
    </source>
</evidence>
<keyword evidence="1" id="KW-1133">Transmembrane helix</keyword>
<reference evidence="2 3" key="1">
    <citation type="submission" date="2020-10" db="EMBL/GenBank/DDBJ databases">
        <title>Complete genome sequence of Paludibaculum fermentans P105T, a facultatively anaerobic acidobacterium capable of dissimilatory Fe(III) reduction.</title>
        <authorList>
            <person name="Dedysh S.N."/>
            <person name="Beletsky A.V."/>
            <person name="Kulichevskaya I.S."/>
            <person name="Mardanov A.V."/>
            <person name="Ravin N.V."/>
        </authorList>
    </citation>
    <scope>NUCLEOTIDE SEQUENCE [LARGE SCALE GENOMIC DNA]</scope>
    <source>
        <strain evidence="2 3">P105</strain>
    </source>
</reference>
<dbReference type="AlphaFoldDB" id="A0A7S7SL38"/>
<keyword evidence="1" id="KW-0812">Transmembrane</keyword>
<evidence type="ECO:0000313" key="3">
    <source>
        <dbReference type="Proteomes" id="UP000593892"/>
    </source>
</evidence>
<dbReference type="RefSeq" id="WP_194449352.1">
    <property type="nucleotide sequence ID" value="NZ_CP063849.1"/>
</dbReference>
<keyword evidence="3" id="KW-1185">Reference proteome</keyword>
<dbReference type="EMBL" id="CP063849">
    <property type="protein sequence ID" value="QOY87685.1"/>
    <property type="molecule type" value="Genomic_DNA"/>
</dbReference>
<proteinExistence type="predicted"/>
<name>A0A7S7SL38_PALFE</name>
<gene>
    <name evidence="2" type="ORF">IRI77_33880</name>
</gene>
<accession>A0A7S7SL38</accession>
<sequence length="306" mass="34208">MTEAPPAVARGRFKGFSPEALAAIQTRSITGSWELRKLLKVMTELSHFDEVNDAAIKKAKTRMMVCIFAAVFCFVIAFFLMAFTESLWSFLLPLAVGGAAAFFGINYSRLKKADLINDFRLCLQPGLRDVAQDLDPEKKIRVRMDLAGPVQSKQKSKQNLPPGRFVKVTETIFEDPWCEVRLPLVDGSTALLEFDVEWTKIERERRNGRGKIKSKTKWRKKCAASATLLPPAPASWNEAALRARLDPRKEKAQLLEKDGVTGARLQRHWVFKGADDPPPEAPPAREVVGLLLRLYSALARGSEASK</sequence>